<accession>A0A8X6KMK5</accession>
<organism evidence="1 2">
    <name type="scientific">Trichonephila clavata</name>
    <name type="common">Joro spider</name>
    <name type="synonym">Nephila clavata</name>
    <dbReference type="NCBI Taxonomy" id="2740835"/>
    <lineage>
        <taxon>Eukaryota</taxon>
        <taxon>Metazoa</taxon>
        <taxon>Ecdysozoa</taxon>
        <taxon>Arthropoda</taxon>
        <taxon>Chelicerata</taxon>
        <taxon>Arachnida</taxon>
        <taxon>Araneae</taxon>
        <taxon>Araneomorphae</taxon>
        <taxon>Entelegynae</taxon>
        <taxon>Araneoidea</taxon>
        <taxon>Nephilidae</taxon>
        <taxon>Trichonephila</taxon>
    </lineage>
</organism>
<dbReference type="EMBL" id="BMAO01011926">
    <property type="protein sequence ID" value="GFQ77821.1"/>
    <property type="molecule type" value="Genomic_DNA"/>
</dbReference>
<dbReference type="AlphaFoldDB" id="A0A8X6KMK5"/>
<sequence>MFVITENKLLKNIFQERALILWEKSMRLLNGLSLLRKLHLDSEKRLKTQRGFVQRVLELKERLDIDFEPLVSSLDPRFLVSSGIIFG</sequence>
<evidence type="ECO:0000313" key="2">
    <source>
        <dbReference type="Proteomes" id="UP000887116"/>
    </source>
</evidence>
<dbReference type="Proteomes" id="UP000887116">
    <property type="component" value="Unassembled WGS sequence"/>
</dbReference>
<dbReference type="OrthoDB" id="6630077at2759"/>
<comment type="caution">
    <text evidence="1">The sequence shown here is derived from an EMBL/GenBank/DDBJ whole genome shotgun (WGS) entry which is preliminary data.</text>
</comment>
<gene>
    <name evidence="1" type="ORF">TNCT_513971</name>
</gene>
<name>A0A8X6KMK5_TRICU</name>
<protein>
    <submittedName>
        <fullName evidence="1">Uncharacterized protein</fullName>
    </submittedName>
</protein>
<reference evidence="1" key="1">
    <citation type="submission" date="2020-07" db="EMBL/GenBank/DDBJ databases">
        <title>Multicomponent nature underlies the extraordinary mechanical properties of spider dragline silk.</title>
        <authorList>
            <person name="Kono N."/>
            <person name="Nakamura H."/>
            <person name="Mori M."/>
            <person name="Yoshida Y."/>
            <person name="Ohtoshi R."/>
            <person name="Malay A.D."/>
            <person name="Moran D.A.P."/>
            <person name="Tomita M."/>
            <person name="Numata K."/>
            <person name="Arakawa K."/>
        </authorList>
    </citation>
    <scope>NUCLEOTIDE SEQUENCE</scope>
</reference>
<keyword evidence="2" id="KW-1185">Reference proteome</keyword>
<evidence type="ECO:0000313" key="1">
    <source>
        <dbReference type="EMBL" id="GFQ77821.1"/>
    </source>
</evidence>
<proteinExistence type="predicted"/>